<dbReference type="Proteomes" id="UP000278542">
    <property type="component" value="Unassembled WGS sequence"/>
</dbReference>
<evidence type="ECO:0000256" key="2">
    <source>
        <dbReference type="ARBA" id="ARBA00005791"/>
    </source>
</evidence>
<dbReference type="PANTHER" id="PTHR35891">
    <property type="entry name" value="THIOL:DISULFIDE INTERCHANGE PROTEIN DSBA"/>
    <property type="match status" value="1"/>
</dbReference>
<evidence type="ECO:0000256" key="6">
    <source>
        <dbReference type="ARBA" id="ARBA00023284"/>
    </source>
</evidence>
<comment type="subcellular location">
    <subcellularLocation>
        <location evidence="1 7">Periplasm</location>
    </subcellularLocation>
</comment>
<dbReference type="PROSITE" id="PS51352">
    <property type="entry name" value="THIOREDOXIN_2"/>
    <property type="match status" value="1"/>
</dbReference>
<dbReference type="EMBL" id="RBWY01000003">
    <property type="protein sequence ID" value="RKS85129.1"/>
    <property type="molecule type" value="Genomic_DNA"/>
</dbReference>
<dbReference type="GO" id="GO:0042597">
    <property type="term" value="C:periplasmic space"/>
    <property type="evidence" value="ECO:0007669"/>
    <property type="project" value="UniProtKB-SubCell"/>
</dbReference>
<dbReference type="RefSeq" id="WP_121145286.1">
    <property type="nucleotide sequence ID" value="NZ_RBWY01000003.1"/>
</dbReference>
<feature type="disulfide bond" description="Redox-active" evidence="8">
    <location>
        <begin position="57"/>
        <end position="60"/>
    </location>
</feature>
<keyword evidence="3 9" id="KW-0732">Signal</keyword>
<organism evidence="11 12">
    <name type="scientific">Orbus hercynius</name>
    <dbReference type="NCBI Taxonomy" id="593135"/>
    <lineage>
        <taxon>Bacteria</taxon>
        <taxon>Pseudomonadati</taxon>
        <taxon>Pseudomonadota</taxon>
        <taxon>Gammaproteobacteria</taxon>
        <taxon>Orbales</taxon>
        <taxon>Orbaceae</taxon>
        <taxon>Orbus</taxon>
    </lineage>
</organism>
<dbReference type="CDD" id="cd03019">
    <property type="entry name" value="DsbA_DsbA"/>
    <property type="match status" value="1"/>
</dbReference>
<evidence type="ECO:0000313" key="12">
    <source>
        <dbReference type="Proteomes" id="UP000278542"/>
    </source>
</evidence>
<dbReference type="SUPFAM" id="SSF52833">
    <property type="entry name" value="Thioredoxin-like"/>
    <property type="match status" value="1"/>
</dbReference>
<name>A0A495RCP2_9GAMM</name>
<evidence type="ECO:0000256" key="1">
    <source>
        <dbReference type="ARBA" id="ARBA00004418"/>
    </source>
</evidence>
<keyword evidence="4 7" id="KW-0574">Periplasm</keyword>
<dbReference type="InterPro" id="IPR023205">
    <property type="entry name" value="DsbA/DsbL"/>
</dbReference>
<accession>A0A495RCP2</accession>
<dbReference type="InterPro" id="IPR001853">
    <property type="entry name" value="DSBA-like_thioredoxin_dom"/>
</dbReference>
<evidence type="ECO:0000256" key="4">
    <source>
        <dbReference type="ARBA" id="ARBA00022764"/>
    </source>
</evidence>
<dbReference type="GO" id="GO:0015036">
    <property type="term" value="F:disulfide oxidoreductase activity"/>
    <property type="evidence" value="ECO:0007669"/>
    <property type="project" value="UniProtKB-ARBA"/>
</dbReference>
<evidence type="ECO:0000256" key="9">
    <source>
        <dbReference type="SAM" id="SignalP"/>
    </source>
</evidence>
<dbReference type="InterPro" id="IPR036249">
    <property type="entry name" value="Thioredoxin-like_sf"/>
</dbReference>
<protein>
    <recommendedName>
        <fullName evidence="7">Thiol:disulfide interchange protein</fullName>
    </recommendedName>
</protein>
<dbReference type="AlphaFoldDB" id="A0A495RCP2"/>
<gene>
    <name evidence="11" type="ORF">DES39_1638</name>
</gene>
<dbReference type="InterPro" id="IPR013766">
    <property type="entry name" value="Thioredoxin_domain"/>
</dbReference>
<evidence type="ECO:0000256" key="7">
    <source>
        <dbReference type="PIRNR" id="PIRNR001488"/>
    </source>
</evidence>
<keyword evidence="12" id="KW-1185">Reference proteome</keyword>
<dbReference type="Pfam" id="PF01323">
    <property type="entry name" value="DSBA"/>
    <property type="match status" value="1"/>
</dbReference>
<sequence>MHNILKSLVIALLFSLSYVADAELIENQDYIVLNSQIAKDPSPQDKIEVIEFFSYGCPYCDKLEPQIAQWLAQKPANVTFTRIAIPRKGKWNEYARLFYALGMISPAEQDRITPLMYAAIHKQKLSFENDDAIFSWAQRQGINRKLLEKYYNSEVVSDKLKLAMELARSFGLKYVPSIYVNHQYQLILDSSNQYQGAQDKLNELITISSK</sequence>
<feature type="signal peptide" evidence="9">
    <location>
        <begin position="1"/>
        <end position="22"/>
    </location>
</feature>
<dbReference type="InterPro" id="IPR050824">
    <property type="entry name" value="Thiol_disulfide_DsbA"/>
</dbReference>
<dbReference type="PROSITE" id="PS00194">
    <property type="entry name" value="THIOREDOXIN_1"/>
    <property type="match status" value="1"/>
</dbReference>
<proteinExistence type="inferred from homology"/>
<reference evidence="11 12" key="1">
    <citation type="submission" date="2018-10" db="EMBL/GenBank/DDBJ databases">
        <title>Genomic Encyclopedia of Type Strains, Phase IV (KMG-IV): sequencing the most valuable type-strain genomes for metagenomic binning, comparative biology and taxonomic classification.</title>
        <authorList>
            <person name="Goeker M."/>
        </authorList>
    </citation>
    <scope>NUCLEOTIDE SEQUENCE [LARGE SCALE GENOMIC DNA]</scope>
    <source>
        <strain evidence="11 12">DSM 22228</strain>
    </source>
</reference>
<feature type="domain" description="Thioredoxin" evidence="10">
    <location>
        <begin position="5"/>
        <end position="169"/>
    </location>
</feature>
<evidence type="ECO:0000259" key="10">
    <source>
        <dbReference type="PROSITE" id="PS51352"/>
    </source>
</evidence>
<comment type="similarity">
    <text evidence="2">Belongs to the thioredoxin family. DsbA subfamily.</text>
</comment>
<dbReference type="Gene3D" id="3.40.30.10">
    <property type="entry name" value="Glutaredoxin"/>
    <property type="match status" value="1"/>
</dbReference>
<evidence type="ECO:0000256" key="8">
    <source>
        <dbReference type="PIRSR" id="PIRSR001488-1"/>
    </source>
</evidence>
<feature type="chain" id="PRO_5019782632" description="Thiol:disulfide interchange protein" evidence="9">
    <location>
        <begin position="23"/>
        <end position="210"/>
    </location>
</feature>
<dbReference type="InterPro" id="IPR017937">
    <property type="entry name" value="Thioredoxin_CS"/>
</dbReference>
<evidence type="ECO:0000256" key="5">
    <source>
        <dbReference type="ARBA" id="ARBA00023157"/>
    </source>
</evidence>
<dbReference type="OrthoDB" id="9784896at2"/>
<evidence type="ECO:0000313" key="11">
    <source>
        <dbReference type="EMBL" id="RKS85129.1"/>
    </source>
</evidence>
<comment type="caution">
    <text evidence="11">The sequence shown here is derived from an EMBL/GenBank/DDBJ whole genome shotgun (WGS) entry which is preliminary data.</text>
</comment>
<dbReference type="PIRSF" id="PIRSF001488">
    <property type="entry name" value="Tdi_protein"/>
    <property type="match status" value="1"/>
</dbReference>
<keyword evidence="6" id="KW-0676">Redox-active center</keyword>
<dbReference type="PANTHER" id="PTHR35891:SF3">
    <property type="entry name" value="THIOL:DISULFIDE INTERCHANGE PROTEIN DSBL"/>
    <property type="match status" value="1"/>
</dbReference>
<keyword evidence="5 7" id="KW-1015">Disulfide bond</keyword>
<evidence type="ECO:0000256" key="3">
    <source>
        <dbReference type="ARBA" id="ARBA00022729"/>
    </source>
</evidence>